<name>A0A1I2FX29_9BACT</name>
<keyword evidence="3" id="KW-1185">Reference proteome</keyword>
<dbReference type="Pfam" id="PF19266">
    <property type="entry name" value="CIS_tube"/>
    <property type="match status" value="1"/>
</dbReference>
<dbReference type="InterPro" id="IPR045361">
    <property type="entry name" value="CIS_tube_prot_N"/>
</dbReference>
<dbReference type="Proteomes" id="UP000199400">
    <property type="component" value="Unassembled WGS sequence"/>
</dbReference>
<dbReference type="RefSeq" id="WP_096331600.1">
    <property type="nucleotide sequence ID" value="NZ_FOMX01000028.1"/>
</dbReference>
<evidence type="ECO:0000313" key="2">
    <source>
        <dbReference type="EMBL" id="SFF09389.1"/>
    </source>
</evidence>
<evidence type="ECO:0000259" key="1">
    <source>
        <dbReference type="Pfam" id="PF19266"/>
    </source>
</evidence>
<gene>
    <name evidence="2" type="ORF">SAMN02745121_06895</name>
</gene>
<reference evidence="3" key="1">
    <citation type="submission" date="2016-10" db="EMBL/GenBank/DDBJ databases">
        <authorList>
            <person name="Varghese N."/>
            <person name="Submissions S."/>
        </authorList>
    </citation>
    <scope>NUCLEOTIDE SEQUENCE [LARGE SCALE GENOMIC DNA]</scope>
    <source>
        <strain evidence="3">ATCC 25963</strain>
    </source>
</reference>
<dbReference type="EMBL" id="FOMX01000028">
    <property type="protein sequence ID" value="SFF09389.1"/>
    <property type="molecule type" value="Genomic_DNA"/>
</dbReference>
<dbReference type="AlphaFoldDB" id="A0A1I2FX29"/>
<protein>
    <recommendedName>
        <fullName evidence="1">Contractile injection system tube protein N-terminal domain-containing protein</fullName>
    </recommendedName>
</protein>
<dbReference type="OrthoDB" id="661223at2"/>
<evidence type="ECO:0000313" key="3">
    <source>
        <dbReference type="Proteomes" id="UP000199400"/>
    </source>
</evidence>
<accession>A0A1I2FX29</accession>
<sequence>MEQLQVLRGFIANIDVIPPLVFTFQYNPQSVSDNKKVNYVDRNSSLCGNAPGKFYVGGGDRIISVSFKLHGLEQGLNVINPSGVDNGISTELAKLRSFLYPKADAWATFSGGAPGGMKLAAPPTCYFGFGTKILEGTIIEMQINETQFNSALAPVRADVTVTIAVDESDGNALYELDKQHRNVLAALGLQNISLF</sequence>
<feature type="domain" description="Contractile injection system tube protein N-terminal" evidence="1">
    <location>
        <begin position="22"/>
        <end position="168"/>
    </location>
</feature>
<dbReference type="STRING" id="54.SAMN02745121_06895"/>
<organism evidence="2 3">
    <name type="scientific">Nannocystis exedens</name>
    <dbReference type="NCBI Taxonomy" id="54"/>
    <lineage>
        <taxon>Bacteria</taxon>
        <taxon>Pseudomonadati</taxon>
        <taxon>Myxococcota</taxon>
        <taxon>Polyangia</taxon>
        <taxon>Nannocystales</taxon>
        <taxon>Nannocystaceae</taxon>
        <taxon>Nannocystis</taxon>
    </lineage>
</organism>
<proteinExistence type="predicted"/>